<sequence length="643" mass="73058">MSQYKYTLLTPRPETIRMLRLLPSEDNTAQIQCQLVDYTLPTPGTEDHPYEALSYVWGSENTPQSILIDGQTLSVTENLYTALLYLRKRQLERLLWIDAICINQRDEDEKAQQIQFMPMIYGQATQVIVWLGETADQSDKALETIRLTADDEPSEDKPTDIQQELNHTAIVRLLERPWFRRIWVLQEVYAAQDILVLCGGVKIHGYTFSSGLKDLSLSLKARPELQSLVGSVVYLMRGAIFRPSTTSSRGTLSLGELIDMYHARAATKKQDKVYALLGMSSDSPLLPNYKLPWSTVFQEVITYIFSEKASMRIWPHRDLALIQSRGHILGQIIEVKSDESQHDRHIVRIRNIALQLVVTRRVDNRRTLYGRNMQGTIWTLHVSAKPIQKGDIVCLLEGASKPSIIRPYKGYFSLIVTSATPLQEEEDVRWDEIFETLRSRHDPIRDLSLIWDWETSHTNSGKLQELEIPMELIDTAPGISGMDSEETKRFDDLTLIVKDTLVKMDMGFAATRLLNYLKESKLPISEKFDLAAAISRAWGYSAMKELGIDIIDRINKSDPANHIEFVDEFLALMNLIANTVSRWLDRNSADWLDHIMLVVNGIAVVGVVLREARRSTNDPGVECIDDDQTGVGEKEGLVGAGRE</sequence>
<proteinExistence type="predicted"/>
<feature type="region of interest" description="Disordered" evidence="1">
    <location>
        <begin position="620"/>
        <end position="643"/>
    </location>
</feature>
<gene>
    <name evidence="3" type="ORF">BDV34DRAFT_237772</name>
</gene>
<evidence type="ECO:0000313" key="4">
    <source>
        <dbReference type="Proteomes" id="UP000326532"/>
    </source>
</evidence>
<dbReference type="InterPro" id="IPR052895">
    <property type="entry name" value="HetReg/Transcr_Mod"/>
</dbReference>
<accession>A0A5N6DXX2</accession>
<evidence type="ECO:0000259" key="2">
    <source>
        <dbReference type="Pfam" id="PF06985"/>
    </source>
</evidence>
<dbReference type="InterPro" id="IPR010730">
    <property type="entry name" value="HET"/>
</dbReference>
<reference evidence="3 4" key="1">
    <citation type="submission" date="2019-04" db="EMBL/GenBank/DDBJ databases">
        <title>Fungal friends and foes A comparative genomics study of 23 Aspergillus species from section Flavi.</title>
        <authorList>
            <consortium name="DOE Joint Genome Institute"/>
            <person name="Kjaerbolling I."/>
            <person name="Vesth T.C."/>
            <person name="Frisvad J.C."/>
            <person name="Nybo J.L."/>
            <person name="Theobald S."/>
            <person name="Kildgaard S."/>
            <person name="Petersen T.I."/>
            <person name="Kuo A."/>
            <person name="Sato A."/>
            <person name="Lyhne E.K."/>
            <person name="Kogle M.E."/>
            <person name="Wiebenga A."/>
            <person name="Kun R.S."/>
            <person name="Lubbers R.J."/>
            <person name="Makela M.R."/>
            <person name="Barry K."/>
            <person name="Chovatia M."/>
            <person name="Clum A."/>
            <person name="Daum C."/>
            <person name="Haridas S."/>
            <person name="He G."/>
            <person name="LaButti K."/>
            <person name="Lipzen A."/>
            <person name="Mondo S."/>
            <person name="Pangilinan J."/>
            <person name="Riley R."/>
            <person name="Salamov A."/>
            <person name="Simmons B.A."/>
            <person name="Magnuson J.K."/>
            <person name="Henrissat B."/>
            <person name="Mortensen U.H."/>
            <person name="Larsen T.O."/>
            <person name="De vries R.P."/>
            <person name="Grigoriev I.V."/>
            <person name="Machida M."/>
            <person name="Baker S.E."/>
            <person name="Andersen M.R."/>
        </authorList>
    </citation>
    <scope>NUCLEOTIDE SEQUENCE [LARGE SCALE GENOMIC DNA]</scope>
    <source>
        <strain evidence="3 4">CBS 117618</strain>
    </source>
</reference>
<dbReference type="EMBL" id="ML734944">
    <property type="protein sequence ID" value="KAB8210086.1"/>
    <property type="molecule type" value="Genomic_DNA"/>
</dbReference>
<feature type="domain" description="Heterokaryon incompatibility" evidence="2">
    <location>
        <begin position="50"/>
        <end position="187"/>
    </location>
</feature>
<dbReference type="PANTHER" id="PTHR24148">
    <property type="entry name" value="ANKYRIN REPEAT DOMAIN-CONTAINING PROTEIN 39 HOMOLOG-RELATED"/>
    <property type="match status" value="1"/>
</dbReference>
<evidence type="ECO:0000256" key="1">
    <source>
        <dbReference type="SAM" id="MobiDB-lite"/>
    </source>
</evidence>
<dbReference type="PANTHER" id="PTHR24148:SF78">
    <property type="entry name" value="HETEROKARYON INCOMPATIBILITY DOMAIN-CONTAINING PROTEIN"/>
    <property type="match status" value="1"/>
</dbReference>
<feature type="compositionally biased region" description="Basic and acidic residues" evidence="1">
    <location>
        <begin position="632"/>
        <end position="643"/>
    </location>
</feature>
<protein>
    <submittedName>
        <fullName evidence="3">Heterokaryon incompatibility protein-domain-containing protein</fullName>
    </submittedName>
</protein>
<dbReference type="Pfam" id="PF06985">
    <property type="entry name" value="HET"/>
    <property type="match status" value="1"/>
</dbReference>
<dbReference type="AlphaFoldDB" id="A0A5N6DXX2"/>
<organism evidence="3 4">
    <name type="scientific">Aspergillus parasiticus</name>
    <dbReference type="NCBI Taxonomy" id="5067"/>
    <lineage>
        <taxon>Eukaryota</taxon>
        <taxon>Fungi</taxon>
        <taxon>Dikarya</taxon>
        <taxon>Ascomycota</taxon>
        <taxon>Pezizomycotina</taxon>
        <taxon>Eurotiomycetes</taxon>
        <taxon>Eurotiomycetidae</taxon>
        <taxon>Eurotiales</taxon>
        <taxon>Aspergillaceae</taxon>
        <taxon>Aspergillus</taxon>
        <taxon>Aspergillus subgen. Circumdati</taxon>
    </lineage>
</organism>
<dbReference type="Proteomes" id="UP000326532">
    <property type="component" value="Unassembled WGS sequence"/>
</dbReference>
<dbReference type="VEuPathDB" id="FungiDB:BDV34DRAFT_237772"/>
<dbReference type="OMA" id="WETSHTN"/>
<keyword evidence="4" id="KW-1185">Reference proteome</keyword>
<evidence type="ECO:0000313" key="3">
    <source>
        <dbReference type="EMBL" id="KAB8210086.1"/>
    </source>
</evidence>
<name>A0A5N6DXX2_ASPPA</name>